<protein>
    <submittedName>
        <fullName evidence="2">Uncharacterized protein</fullName>
    </submittedName>
</protein>
<feature type="transmembrane region" description="Helical" evidence="1">
    <location>
        <begin position="58"/>
        <end position="77"/>
    </location>
</feature>
<keyword evidence="1" id="KW-0472">Membrane</keyword>
<reference evidence="3" key="1">
    <citation type="journal article" date="2015" name="PLoS Genet.">
        <title>The dynamic genome and transcriptome of the human fungal pathogen Blastomyces and close relative Emmonsia.</title>
        <authorList>
            <person name="Munoz J.F."/>
            <person name="Gauthier G.M."/>
            <person name="Desjardins C.A."/>
            <person name="Gallo J.E."/>
            <person name="Holder J."/>
            <person name="Sullivan T.D."/>
            <person name="Marty A.J."/>
            <person name="Carmen J.C."/>
            <person name="Chen Z."/>
            <person name="Ding L."/>
            <person name="Gujja S."/>
            <person name="Magrini V."/>
            <person name="Misas E."/>
            <person name="Mitreva M."/>
            <person name="Priest M."/>
            <person name="Saif S."/>
            <person name="Whiston E.A."/>
            <person name="Young S."/>
            <person name="Zeng Q."/>
            <person name="Goldman W.E."/>
            <person name="Mardis E.R."/>
            <person name="Taylor J.W."/>
            <person name="McEwen J.G."/>
            <person name="Clay O.K."/>
            <person name="Klein B.S."/>
            <person name="Cuomo C.A."/>
        </authorList>
    </citation>
    <scope>NUCLEOTIDE SEQUENCE [LARGE SCALE GENOMIC DNA]</scope>
    <source>
        <strain evidence="3">UAMH 139</strain>
    </source>
</reference>
<keyword evidence="3" id="KW-1185">Reference proteome</keyword>
<feature type="transmembrane region" description="Helical" evidence="1">
    <location>
        <begin position="6"/>
        <end position="25"/>
    </location>
</feature>
<keyword evidence="1" id="KW-1133">Transmembrane helix</keyword>
<comment type="caution">
    <text evidence="2">The sequence shown here is derived from an EMBL/GenBank/DDBJ whole genome shotgun (WGS) entry which is preliminary data.</text>
</comment>
<keyword evidence="1" id="KW-0812">Transmembrane</keyword>
<evidence type="ECO:0000313" key="3">
    <source>
        <dbReference type="Proteomes" id="UP000053573"/>
    </source>
</evidence>
<sequence length="97" mass="10917">MISVSLRDFTLSVISSVSVITVSAVKTSVVKRFFSLSLYNLFMNFLMNSVFFFQSSSYTLSITVTTLFSLSINIIIYDSVRSFRVNSENDLVSETVI</sequence>
<organism evidence="2 3">
    <name type="scientific">Blastomyces silverae</name>
    <dbReference type="NCBI Taxonomy" id="2060906"/>
    <lineage>
        <taxon>Eukaryota</taxon>
        <taxon>Fungi</taxon>
        <taxon>Dikarya</taxon>
        <taxon>Ascomycota</taxon>
        <taxon>Pezizomycotina</taxon>
        <taxon>Eurotiomycetes</taxon>
        <taxon>Eurotiomycetidae</taxon>
        <taxon>Onygenales</taxon>
        <taxon>Ajellomycetaceae</taxon>
        <taxon>Blastomyces</taxon>
    </lineage>
</organism>
<evidence type="ECO:0000256" key="1">
    <source>
        <dbReference type="SAM" id="Phobius"/>
    </source>
</evidence>
<name>A0A0H1BI37_9EURO</name>
<gene>
    <name evidence="2" type="ORF">EMPG_13712</name>
</gene>
<accession>A0A0H1BI37</accession>
<dbReference type="Proteomes" id="UP000053573">
    <property type="component" value="Unassembled WGS sequence"/>
</dbReference>
<dbReference type="EMBL" id="LDEV01001807">
    <property type="protein sequence ID" value="KLJ11000.1"/>
    <property type="molecule type" value="Genomic_DNA"/>
</dbReference>
<proteinExistence type="predicted"/>
<dbReference type="AlphaFoldDB" id="A0A0H1BI37"/>
<evidence type="ECO:0000313" key="2">
    <source>
        <dbReference type="EMBL" id="KLJ11000.1"/>
    </source>
</evidence>